<evidence type="ECO:0000256" key="1">
    <source>
        <dbReference type="SAM" id="Phobius"/>
    </source>
</evidence>
<comment type="caution">
    <text evidence="2">The sequence shown here is derived from an EMBL/GenBank/DDBJ whole genome shotgun (WGS) entry which is preliminary data.</text>
</comment>
<feature type="transmembrane region" description="Helical" evidence="1">
    <location>
        <begin position="171"/>
        <end position="191"/>
    </location>
</feature>
<sequence>MRRAQNTVESIELAIFLALSGGLMDAYSYLVRGHVFANAQTGNLLLFGVYMATGEFARASHYILPVIAFAVGIGLTHLVSLTWKYENFTWHIEAVIFEIVVLASVGFVPEGRPLLANCITSFACGIQVQAFRVLHGRPFATTMCIGNLRSGTHELVTFLTTKKKQALEDALLYYGVIIFFVFGAILGSGLIPLLGTHTIWVSPALLTAALIILLVNKCPHAKTPKKAAQQKSKN</sequence>
<feature type="transmembrane region" description="Helical" evidence="1">
    <location>
        <begin position="12"/>
        <end position="30"/>
    </location>
</feature>
<reference evidence="2 3" key="1">
    <citation type="submission" date="2016-10" db="EMBL/GenBank/DDBJ databases">
        <authorList>
            <person name="Varghese N."/>
            <person name="Submissions S."/>
        </authorList>
    </citation>
    <scope>NUCLEOTIDE SEQUENCE [LARGE SCALE GENOMIC DNA]</scope>
    <source>
        <strain evidence="2 3">DSM 20586</strain>
    </source>
</reference>
<name>A0AB38A739_9ACTN</name>
<evidence type="ECO:0000313" key="2">
    <source>
        <dbReference type="EMBL" id="SEB79934.1"/>
    </source>
</evidence>
<organism evidence="2 3">
    <name type="scientific">Atopobium minutum</name>
    <dbReference type="NCBI Taxonomy" id="1381"/>
    <lineage>
        <taxon>Bacteria</taxon>
        <taxon>Bacillati</taxon>
        <taxon>Actinomycetota</taxon>
        <taxon>Coriobacteriia</taxon>
        <taxon>Coriobacteriales</taxon>
        <taxon>Atopobiaceae</taxon>
        <taxon>Atopobium</taxon>
    </lineage>
</organism>
<evidence type="ECO:0000313" key="3">
    <source>
        <dbReference type="Proteomes" id="UP000183687"/>
    </source>
</evidence>
<dbReference type="PANTHER" id="PTHR37314:SF4">
    <property type="entry name" value="UPF0700 TRANSMEMBRANE PROTEIN YOAK"/>
    <property type="match status" value="1"/>
</dbReference>
<gene>
    <name evidence="2" type="ORF">SAMN04489746_1083</name>
</gene>
<feature type="transmembrane region" description="Helical" evidence="1">
    <location>
        <begin position="197"/>
        <end position="216"/>
    </location>
</feature>
<dbReference type="SUPFAM" id="SSF103473">
    <property type="entry name" value="MFS general substrate transporter"/>
    <property type="match status" value="1"/>
</dbReference>
<accession>A0AB38A739</accession>
<dbReference type="AlphaFoldDB" id="A0AB38A739"/>
<keyword evidence="1" id="KW-1133">Transmembrane helix</keyword>
<dbReference type="Proteomes" id="UP000183687">
    <property type="component" value="Unassembled WGS sequence"/>
</dbReference>
<proteinExistence type="predicted"/>
<dbReference type="RefSeq" id="WP_002564273.1">
    <property type="nucleotide sequence ID" value="NZ_CALJSN010000009.1"/>
</dbReference>
<dbReference type="EMBL" id="FNSH01000001">
    <property type="protein sequence ID" value="SEB79934.1"/>
    <property type="molecule type" value="Genomic_DNA"/>
</dbReference>
<dbReference type="InterPro" id="IPR036259">
    <property type="entry name" value="MFS_trans_sf"/>
</dbReference>
<protein>
    <submittedName>
        <fullName evidence="2">Uncharacterized membrane protein YoaK, UPF0700 family</fullName>
    </submittedName>
</protein>
<keyword evidence="1" id="KW-0472">Membrane</keyword>
<dbReference type="Pfam" id="PF06912">
    <property type="entry name" value="DUF1275"/>
    <property type="match status" value="1"/>
</dbReference>
<dbReference type="PANTHER" id="PTHR37314">
    <property type="entry name" value="SLR0142 PROTEIN"/>
    <property type="match status" value="1"/>
</dbReference>
<keyword evidence="1" id="KW-0812">Transmembrane</keyword>
<dbReference type="InterPro" id="IPR010699">
    <property type="entry name" value="DUF1275"/>
</dbReference>
<feature type="transmembrane region" description="Helical" evidence="1">
    <location>
        <begin position="62"/>
        <end position="82"/>
    </location>
</feature>